<evidence type="ECO:0000256" key="7">
    <source>
        <dbReference type="ARBA" id="ARBA00093797"/>
    </source>
</evidence>
<keyword evidence="9" id="KW-1185">Reference proteome</keyword>
<comment type="subcellular location">
    <subcellularLocation>
        <location evidence="1">Cytoplasm</location>
        <location evidence="1">Cytosol</location>
    </subcellularLocation>
</comment>
<comment type="caution">
    <text evidence="8">The sequence shown here is derived from an EMBL/GenBank/DDBJ whole genome shotgun (WGS) entry which is preliminary data.</text>
</comment>
<evidence type="ECO:0000256" key="3">
    <source>
        <dbReference type="ARBA" id="ARBA00022795"/>
    </source>
</evidence>
<keyword evidence="3" id="KW-1005">Bacterial flagellum biogenesis</keyword>
<comment type="similarity">
    <text evidence="6">Belongs to the bacillales FliT family.</text>
</comment>
<accession>A0A5J5FVZ0</accession>
<organism evidence="8 9">
    <name type="scientific">Paenibacillus spiritus</name>
    <dbReference type="NCBI Taxonomy" id="2496557"/>
    <lineage>
        <taxon>Bacteria</taxon>
        <taxon>Bacillati</taxon>
        <taxon>Bacillota</taxon>
        <taxon>Bacilli</taxon>
        <taxon>Bacillales</taxon>
        <taxon>Paenibacillaceae</taxon>
        <taxon>Paenibacillus</taxon>
    </lineage>
</organism>
<dbReference type="OrthoDB" id="2665869at2"/>
<reference evidence="8 9" key="1">
    <citation type="submission" date="2019-09" db="EMBL/GenBank/DDBJ databases">
        <title>Bacillus ochoae sp. nov., Paenibacillus whitsoniae sp. nov., Paenibacillus spiritus sp. nov. Isolated from the Mars Exploration Rover during spacecraft assembly.</title>
        <authorList>
            <person name="Seuylemezian A."/>
            <person name="Vaishampayan P."/>
        </authorList>
    </citation>
    <scope>NUCLEOTIDE SEQUENCE [LARGE SCALE GENOMIC DNA]</scope>
    <source>
        <strain evidence="8 9">MER_111</strain>
    </source>
</reference>
<dbReference type="RefSeq" id="WP_150459478.1">
    <property type="nucleotide sequence ID" value="NZ_VYKK01000028.1"/>
</dbReference>
<evidence type="ECO:0000313" key="9">
    <source>
        <dbReference type="Proteomes" id="UP000367750"/>
    </source>
</evidence>
<dbReference type="Proteomes" id="UP000367750">
    <property type="component" value="Unassembled WGS sequence"/>
</dbReference>
<dbReference type="EMBL" id="VYKK01000028">
    <property type="protein sequence ID" value="KAA8997978.1"/>
    <property type="molecule type" value="Genomic_DNA"/>
</dbReference>
<name>A0A5J5FVZ0_9BACL</name>
<dbReference type="Pfam" id="PF05400">
    <property type="entry name" value="FliT"/>
    <property type="match status" value="1"/>
</dbReference>
<evidence type="ECO:0000256" key="2">
    <source>
        <dbReference type="ARBA" id="ARBA00022490"/>
    </source>
</evidence>
<dbReference type="InterPro" id="IPR008622">
    <property type="entry name" value="FliT"/>
</dbReference>
<keyword evidence="2" id="KW-0963">Cytoplasm</keyword>
<proteinExistence type="inferred from homology"/>
<evidence type="ECO:0000256" key="1">
    <source>
        <dbReference type="ARBA" id="ARBA00004514"/>
    </source>
</evidence>
<evidence type="ECO:0000256" key="4">
    <source>
        <dbReference type="ARBA" id="ARBA00023186"/>
    </source>
</evidence>
<evidence type="ECO:0000256" key="5">
    <source>
        <dbReference type="ARBA" id="ARBA00093765"/>
    </source>
</evidence>
<keyword evidence="4" id="KW-0143">Chaperone</keyword>
<evidence type="ECO:0000313" key="8">
    <source>
        <dbReference type="EMBL" id="KAA8997978.1"/>
    </source>
</evidence>
<comment type="function">
    <text evidence="5">May act as an export chaperone for the filament capping protein FliD.</text>
</comment>
<gene>
    <name evidence="8" type="ORF">F4V43_17140</name>
</gene>
<evidence type="ECO:0000256" key="6">
    <source>
        <dbReference type="ARBA" id="ARBA00093785"/>
    </source>
</evidence>
<dbReference type="AlphaFoldDB" id="A0A5J5FVZ0"/>
<protein>
    <recommendedName>
        <fullName evidence="7">Flagellar protein FliT</fullName>
    </recommendedName>
</protein>
<sequence length="111" mass="13093">MANRVDRLEELTLNLLGTLSRAGYEEMASFVEQREEIAQELTASFEQRLPNSEEEEKLRELLAYDNLISSRMRELAAEASQWLLQRNQSKRQRTAYEFSYAPDSMMLDRRK</sequence>